<keyword evidence="1" id="KW-1133">Transmembrane helix</keyword>
<reference evidence="2" key="1">
    <citation type="submission" date="2022-03" db="EMBL/GenBank/DDBJ databases">
        <authorList>
            <person name="Sayadi A."/>
        </authorList>
    </citation>
    <scope>NUCLEOTIDE SEQUENCE</scope>
</reference>
<gene>
    <name evidence="2" type="ORF">ACAOBT_LOCUS29570</name>
    <name evidence="3" type="ORF">ACAOBT_LOCUS33128</name>
</gene>
<name>A0A9P0Q5P7_ACAOB</name>
<dbReference type="EMBL" id="CAKOFQ010007740">
    <property type="protein sequence ID" value="CAH2007297.1"/>
    <property type="molecule type" value="Genomic_DNA"/>
</dbReference>
<feature type="transmembrane region" description="Helical" evidence="1">
    <location>
        <begin position="24"/>
        <end position="48"/>
    </location>
</feature>
<evidence type="ECO:0000313" key="3">
    <source>
        <dbReference type="EMBL" id="CAH2012967.1"/>
    </source>
</evidence>
<evidence type="ECO:0000313" key="2">
    <source>
        <dbReference type="EMBL" id="CAH2007297.1"/>
    </source>
</evidence>
<keyword evidence="4" id="KW-1185">Reference proteome</keyword>
<evidence type="ECO:0000256" key="1">
    <source>
        <dbReference type="SAM" id="Phobius"/>
    </source>
</evidence>
<organism evidence="2 4">
    <name type="scientific">Acanthoscelides obtectus</name>
    <name type="common">Bean weevil</name>
    <name type="synonym">Bruchus obtectus</name>
    <dbReference type="NCBI Taxonomy" id="200917"/>
    <lineage>
        <taxon>Eukaryota</taxon>
        <taxon>Metazoa</taxon>
        <taxon>Ecdysozoa</taxon>
        <taxon>Arthropoda</taxon>
        <taxon>Hexapoda</taxon>
        <taxon>Insecta</taxon>
        <taxon>Pterygota</taxon>
        <taxon>Neoptera</taxon>
        <taxon>Endopterygota</taxon>
        <taxon>Coleoptera</taxon>
        <taxon>Polyphaga</taxon>
        <taxon>Cucujiformia</taxon>
        <taxon>Chrysomeloidea</taxon>
        <taxon>Chrysomelidae</taxon>
        <taxon>Bruchinae</taxon>
        <taxon>Bruchini</taxon>
        <taxon>Acanthoscelides</taxon>
    </lineage>
</organism>
<dbReference type="Proteomes" id="UP001152888">
    <property type="component" value="Unassembled WGS sequence"/>
</dbReference>
<keyword evidence="1" id="KW-0472">Membrane</keyword>
<dbReference type="OrthoDB" id="6500128at2759"/>
<feature type="transmembrane region" description="Helical" evidence="1">
    <location>
        <begin position="116"/>
        <end position="136"/>
    </location>
</feature>
<comment type="caution">
    <text evidence="2">The sequence shown here is derived from an EMBL/GenBank/DDBJ whole genome shotgun (WGS) entry which is preliminary data.</text>
</comment>
<dbReference type="AlphaFoldDB" id="A0A9P0Q5P7"/>
<accession>A0A9P0Q5P7</accession>
<protein>
    <recommendedName>
        <fullName evidence="5">ABC transmembrane type-1 domain-containing protein</fullName>
    </recommendedName>
</protein>
<sequence length="150" mass="16945">MFPMCSLIFRIEINSLVKIFIRKVMILLLGALTSKLAFFAMVMMYVWLGNPISAELVYFILTLLQRVRHAFNVVIPMGITESAELYASAKRIEALLKTESVTKNADEKTVLKDNMLGFFSIATSYCGSGSLASSGVNKDRKIHKKYWFAF</sequence>
<evidence type="ECO:0008006" key="5">
    <source>
        <dbReference type="Google" id="ProtNLM"/>
    </source>
</evidence>
<evidence type="ECO:0000313" key="4">
    <source>
        <dbReference type="Proteomes" id="UP001152888"/>
    </source>
</evidence>
<keyword evidence="1" id="KW-0812">Transmembrane</keyword>
<dbReference type="EMBL" id="CAKOFQ010008247">
    <property type="protein sequence ID" value="CAH2012967.1"/>
    <property type="molecule type" value="Genomic_DNA"/>
</dbReference>
<proteinExistence type="predicted"/>